<evidence type="ECO:0000256" key="1">
    <source>
        <dbReference type="SAM" id="MobiDB-lite"/>
    </source>
</evidence>
<reference evidence="3" key="1">
    <citation type="submission" date="2020-08" db="EMBL/GenBank/DDBJ databases">
        <title>Multicomponent nature underlies the extraordinary mechanical properties of spider dragline silk.</title>
        <authorList>
            <person name="Kono N."/>
            <person name="Nakamura H."/>
            <person name="Mori M."/>
            <person name="Yoshida Y."/>
            <person name="Ohtoshi R."/>
            <person name="Malay A.D."/>
            <person name="Moran D.A.P."/>
            <person name="Tomita M."/>
            <person name="Numata K."/>
            <person name="Arakawa K."/>
        </authorList>
    </citation>
    <scope>NUCLEOTIDE SEQUENCE</scope>
</reference>
<dbReference type="AlphaFoldDB" id="A0A8X6WNM4"/>
<protein>
    <submittedName>
        <fullName evidence="3">Uncharacterized protein</fullName>
    </submittedName>
</protein>
<dbReference type="Proteomes" id="UP000886998">
    <property type="component" value="Unassembled WGS sequence"/>
</dbReference>
<evidence type="ECO:0000256" key="2">
    <source>
        <dbReference type="SAM" id="SignalP"/>
    </source>
</evidence>
<feature type="compositionally biased region" description="Polar residues" evidence="1">
    <location>
        <begin position="83"/>
        <end position="96"/>
    </location>
</feature>
<name>A0A8X6WNM4_9ARAC</name>
<keyword evidence="2" id="KW-0732">Signal</keyword>
<keyword evidence="4" id="KW-1185">Reference proteome</keyword>
<sequence length="96" mass="10882">MILFLVLTDVINLLPLVIDADEFTSCYSIKHTERIWSVVLRNWVLWGPGRGAHGNSGIEDNVETVWQSVADDPSVSTRRRFSQLKTNENQPIEGND</sequence>
<proteinExistence type="predicted"/>
<organism evidence="3 4">
    <name type="scientific">Trichonephila inaurata madagascariensis</name>
    <dbReference type="NCBI Taxonomy" id="2747483"/>
    <lineage>
        <taxon>Eukaryota</taxon>
        <taxon>Metazoa</taxon>
        <taxon>Ecdysozoa</taxon>
        <taxon>Arthropoda</taxon>
        <taxon>Chelicerata</taxon>
        <taxon>Arachnida</taxon>
        <taxon>Araneae</taxon>
        <taxon>Araneomorphae</taxon>
        <taxon>Entelegynae</taxon>
        <taxon>Araneoidea</taxon>
        <taxon>Nephilidae</taxon>
        <taxon>Trichonephila</taxon>
        <taxon>Trichonephila inaurata</taxon>
    </lineage>
</organism>
<comment type="caution">
    <text evidence="3">The sequence shown here is derived from an EMBL/GenBank/DDBJ whole genome shotgun (WGS) entry which is preliminary data.</text>
</comment>
<feature type="chain" id="PRO_5036457439" evidence="2">
    <location>
        <begin position="21"/>
        <end position="96"/>
    </location>
</feature>
<accession>A0A8X6WNM4</accession>
<evidence type="ECO:0000313" key="4">
    <source>
        <dbReference type="Proteomes" id="UP000886998"/>
    </source>
</evidence>
<gene>
    <name evidence="3" type="ORF">TNIN_28651</name>
</gene>
<evidence type="ECO:0000313" key="3">
    <source>
        <dbReference type="EMBL" id="GFY37559.1"/>
    </source>
</evidence>
<feature type="region of interest" description="Disordered" evidence="1">
    <location>
        <begin position="73"/>
        <end position="96"/>
    </location>
</feature>
<feature type="signal peptide" evidence="2">
    <location>
        <begin position="1"/>
        <end position="20"/>
    </location>
</feature>
<dbReference type="EMBL" id="BMAV01000357">
    <property type="protein sequence ID" value="GFY37559.1"/>
    <property type="molecule type" value="Genomic_DNA"/>
</dbReference>